<dbReference type="RefSeq" id="WP_146560048.1">
    <property type="nucleotide sequence ID" value="NZ_VIGW01000002.1"/>
</dbReference>
<feature type="transmembrane region" description="Helical" evidence="2">
    <location>
        <begin position="12"/>
        <end position="35"/>
    </location>
</feature>
<sequence length="162" mass="17830">MGKHSSGESPDLSGKLLIATPICLIMGVFAIWIGIVTIHEPATCDLKTMTAADLCELGRKMLDEKVIDNGRSNPPDGRYRTLDQQEAYNRVAAPAYVLVGVAFTVGSIWLGVLQTRGLRARRRIRQQRNGRTKLRERQEHDSTSNKPAVASSQTEHTGTDTT</sequence>
<dbReference type="AlphaFoldDB" id="A0A5C5RCR8"/>
<keyword evidence="2" id="KW-0812">Transmembrane</keyword>
<accession>A0A5C5RCR8</accession>
<keyword evidence="2" id="KW-1133">Transmembrane helix</keyword>
<evidence type="ECO:0000256" key="1">
    <source>
        <dbReference type="SAM" id="MobiDB-lite"/>
    </source>
</evidence>
<feature type="transmembrane region" description="Helical" evidence="2">
    <location>
        <begin position="93"/>
        <end position="113"/>
    </location>
</feature>
<reference evidence="3 4" key="1">
    <citation type="submission" date="2019-06" db="EMBL/GenBank/DDBJ databases">
        <title>Tsukamurella conjunctivitidis sp. nov., Tsukamurella assacharolytica sp. nov. and Tsukamurella sputae sp. nov. isolated from patients with conjunctivitis, bacteraemia (lymphoma) and respiratory infection (sputum) in Hong Kong.</title>
        <authorList>
            <person name="Teng J.L.L."/>
            <person name="Lee H.H."/>
            <person name="Fong J.Y.H."/>
            <person name="Fok K.M.N."/>
            <person name="Lau S.K.P."/>
            <person name="Woo P.C.Y."/>
        </authorList>
    </citation>
    <scope>NUCLEOTIDE SEQUENCE [LARGE SCALE GENOMIC DNA]</scope>
    <source>
        <strain evidence="3 4">HKU71</strain>
    </source>
</reference>
<feature type="compositionally biased region" description="Basic and acidic residues" evidence="1">
    <location>
        <begin position="133"/>
        <end position="143"/>
    </location>
</feature>
<evidence type="ECO:0000256" key="2">
    <source>
        <dbReference type="SAM" id="Phobius"/>
    </source>
</evidence>
<feature type="compositionally biased region" description="Polar residues" evidence="1">
    <location>
        <begin position="144"/>
        <end position="162"/>
    </location>
</feature>
<dbReference type="OrthoDB" id="4775131at2"/>
<organism evidence="3 4">
    <name type="scientific">Tsukamurella asaccharolytica</name>
    <dbReference type="NCBI Taxonomy" id="2592067"/>
    <lineage>
        <taxon>Bacteria</taxon>
        <taxon>Bacillati</taxon>
        <taxon>Actinomycetota</taxon>
        <taxon>Actinomycetes</taxon>
        <taxon>Mycobacteriales</taxon>
        <taxon>Tsukamurellaceae</taxon>
        <taxon>Tsukamurella</taxon>
    </lineage>
</organism>
<evidence type="ECO:0000313" key="3">
    <source>
        <dbReference type="EMBL" id="TWS20829.1"/>
    </source>
</evidence>
<dbReference type="EMBL" id="VIGW01000002">
    <property type="protein sequence ID" value="TWS20829.1"/>
    <property type="molecule type" value="Genomic_DNA"/>
</dbReference>
<keyword evidence="2" id="KW-0472">Membrane</keyword>
<gene>
    <name evidence="3" type="ORF">FK529_05795</name>
</gene>
<name>A0A5C5RCR8_9ACTN</name>
<keyword evidence="4" id="KW-1185">Reference proteome</keyword>
<proteinExistence type="predicted"/>
<comment type="caution">
    <text evidence="3">The sequence shown here is derived from an EMBL/GenBank/DDBJ whole genome shotgun (WGS) entry which is preliminary data.</text>
</comment>
<dbReference type="Proteomes" id="UP000317291">
    <property type="component" value="Unassembled WGS sequence"/>
</dbReference>
<evidence type="ECO:0008006" key="5">
    <source>
        <dbReference type="Google" id="ProtNLM"/>
    </source>
</evidence>
<evidence type="ECO:0000313" key="4">
    <source>
        <dbReference type="Proteomes" id="UP000317291"/>
    </source>
</evidence>
<feature type="region of interest" description="Disordered" evidence="1">
    <location>
        <begin position="123"/>
        <end position="162"/>
    </location>
</feature>
<protein>
    <recommendedName>
        <fullName evidence="5">Transmembrane protein</fullName>
    </recommendedName>
</protein>
<feature type="compositionally biased region" description="Basic residues" evidence="1">
    <location>
        <begin position="123"/>
        <end position="132"/>
    </location>
</feature>